<dbReference type="InterPro" id="IPR041581">
    <property type="entry name" value="Glyoxalase_6"/>
</dbReference>
<dbReference type="InterPro" id="IPR029068">
    <property type="entry name" value="Glyas_Bleomycin-R_OHBP_Dase"/>
</dbReference>
<evidence type="ECO:0000313" key="3">
    <source>
        <dbReference type="Proteomes" id="UP000318380"/>
    </source>
</evidence>
<sequence>MLEGGAYAWFEAPSLAAGAKLVARIVELGEALPDVDLRAGGVRLRIRPGVLERDEVELARLISEVARELGLVADPSVLQGFRVVIDARDVPPVLGFWRTALGYDLVGDTELADPAGRDPVFAIQQLDEPRPLRNRIHVDIGRPAEAVEAARTAVGQEPYGAYQLTLADAEGNEADVVPGEALTEDWRALFGAMTFYPTSSPIQASRLATAVAQLAEDAGWPLLVDIRPTGVTIDSGKDRWEDGVYEAVIPFAELAGRIQAAARELGLRADPANLRFVQLGFDAVDTAEVQAFWLTVLGYERDPRQDLTDIYDPRRLGPVIMFQSLDAADEERRKQRNRIHCSLAVPSDQAQVRIDAAVAAGGSILDRTPSNCTLADPEGNELTITTQA</sequence>
<feature type="domain" description="Glyoxalase-like" evidence="1">
    <location>
        <begin position="83"/>
        <end position="177"/>
    </location>
</feature>
<evidence type="ECO:0000313" key="2">
    <source>
        <dbReference type="EMBL" id="TWD82406.1"/>
    </source>
</evidence>
<dbReference type="PANTHER" id="PTHR35908">
    <property type="entry name" value="HYPOTHETICAL FUSION PROTEIN"/>
    <property type="match status" value="1"/>
</dbReference>
<protein>
    <recommendedName>
        <fullName evidence="1">Glyoxalase-like domain-containing protein</fullName>
    </recommendedName>
</protein>
<dbReference type="SUPFAM" id="SSF54593">
    <property type="entry name" value="Glyoxalase/Bleomycin resistance protein/Dihydroxybiphenyl dioxygenase"/>
    <property type="match status" value="1"/>
</dbReference>
<gene>
    <name evidence="2" type="ORF">FB561_3537</name>
</gene>
<dbReference type="Pfam" id="PF18029">
    <property type="entry name" value="Glyoxalase_6"/>
    <property type="match status" value="2"/>
</dbReference>
<dbReference type="PANTHER" id="PTHR35908:SF1">
    <property type="entry name" value="CONSERVED PROTEIN"/>
    <property type="match status" value="1"/>
</dbReference>
<evidence type="ECO:0000259" key="1">
    <source>
        <dbReference type="Pfam" id="PF18029"/>
    </source>
</evidence>
<reference evidence="2 3" key="1">
    <citation type="submission" date="2019-06" db="EMBL/GenBank/DDBJ databases">
        <title>Sequencing the genomes of 1000 actinobacteria strains.</title>
        <authorList>
            <person name="Klenk H.-P."/>
        </authorList>
    </citation>
    <scope>NUCLEOTIDE SEQUENCE [LARGE SCALE GENOMIC DNA]</scope>
    <source>
        <strain evidence="2 3">DSM 24683</strain>
    </source>
</reference>
<proteinExistence type="predicted"/>
<keyword evidence="3" id="KW-1185">Reference proteome</keyword>
<dbReference type="Gene3D" id="3.10.180.10">
    <property type="entry name" value="2,3-Dihydroxybiphenyl 1,2-Dioxygenase, domain 1"/>
    <property type="match status" value="2"/>
</dbReference>
<name>A0A561BU41_9ACTN</name>
<organism evidence="2 3">
    <name type="scientific">Kribbella amoyensis</name>
    <dbReference type="NCBI Taxonomy" id="996641"/>
    <lineage>
        <taxon>Bacteria</taxon>
        <taxon>Bacillati</taxon>
        <taxon>Actinomycetota</taxon>
        <taxon>Actinomycetes</taxon>
        <taxon>Propionibacteriales</taxon>
        <taxon>Kribbellaceae</taxon>
        <taxon>Kribbella</taxon>
    </lineage>
</organism>
<dbReference type="Proteomes" id="UP000318380">
    <property type="component" value="Unassembled WGS sequence"/>
</dbReference>
<accession>A0A561BU41</accession>
<dbReference type="EMBL" id="VIVK01000001">
    <property type="protein sequence ID" value="TWD82406.1"/>
    <property type="molecule type" value="Genomic_DNA"/>
</dbReference>
<feature type="domain" description="Glyoxalase-like" evidence="1">
    <location>
        <begin position="279"/>
        <end position="384"/>
    </location>
</feature>
<comment type="caution">
    <text evidence="2">The sequence shown here is derived from an EMBL/GenBank/DDBJ whole genome shotgun (WGS) entry which is preliminary data.</text>
</comment>
<dbReference type="AlphaFoldDB" id="A0A561BU41"/>